<dbReference type="InterPro" id="IPR051709">
    <property type="entry name" value="Ub-ligase/GTPase-reg"/>
</dbReference>
<dbReference type="Pfam" id="PF13540">
    <property type="entry name" value="RCC1_2"/>
    <property type="match status" value="1"/>
</dbReference>
<dbReference type="Pfam" id="PF00415">
    <property type="entry name" value="RCC1"/>
    <property type="match status" value="2"/>
</dbReference>
<dbReference type="GO" id="GO:1901673">
    <property type="term" value="P:regulation of mitotic spindle assembly"/>
    <property type="evidence" value="ECO:0000318"/>
    <property type="project" value="GO_Central"/>
</dbReference>
<dbReference type="RefSeq" id="XP_042916785.1">
    <property type="nucleotide sequence ID" value="XM_043070112.1"/>
</dbReference>
<dbReference type="Proteomes" id="UP000006906">
    <property type="component" value="Chromosome 14"/>
</dbReference>
<gene>
    <name evidence="4" type="ORF">CHLRE_14g617350v5</name>
</gene>
<feature type="region of interest" description="Disordered" evidence="3">
    <location>
        <begin position="195"/>
        <end position="241"/>
    </location>
</feature>
<sequence length="667" mass="66656">MLASTSTIASQLQHLVPVSTGGAGARGLAVLSWGRNVEGQCGVESSLLVLRPTPIIELHDARVESLHAGKLHSGAVTAGEAWTWGDGKCGKLGHGSAEHTHTPSRVESLVGRVAVARLALGDHHTLFVDSSGGLWACGENKEGQCGLGTPVETIAAQHRKAYYESFRALRDTIAAEPRASRDQRGKQVLHALLGSSGQQHAAQHAGAGWGHGGGQGWGSGRGSAWQSLAAAGSSQGGGAGNVSHAGARAALNFGGLDFEGAFASAGLQPGQQGTPLRIGRDQHPLMSALQAQAAAAAAAGAVAAAAGSLAAAAGMSGMENNLRMVLPSGLEGEAVVEVAASRYFSAVLTAAGEVWCFGADYNGSLGSDNSWSTSAQKVSGRLAAALEEGGGAVRVVAGGTFCAALTASGRVVLWGKVPGGEVEAGALLGGGVAADGAGSSDADGSVGRVLGLTEQGVDVVQGGRVIAGVVPNLPPITHIAAGQQHILLSDGERVWQIGRGYDASGTVVSTAPWRRPALVLTLPAGGCVRQLTAGMHSSGVVSDAGAAWAWGRILDRHHADSVVRRHPHLAFGEGGGHVAPSAATGHGSGGGGGVFDGLGRHGAGAGAWAGAGAGGGMARHSAPPQLHEDVRWSWSGFGGREPARLDGLGGPVRALALGGWHALALVE</sequence>
<keyword evidence="5" id="KW-1185">Reference proteome</keyword>
<feature type="repeat" description="RCC1" evidence="2">
    <location>
        <begin position="79"/>
        <end position="131"/>
    </location>
</feature>
<dbReference type="STRING" id="3055.A0A2K3CXR5"/>
<dbReference type="PANTHER" id="PTHR45622">
    <property type="entry name" value="UBIQUITIN-PROTEIN LIGASE E3A-RELATED"/>
    <property type="match status" value="1"/>
</dbReference>
<feature type="repeat" description="RCC1" evidence="2">
    <location>
        <begin position="28"/>
        <end position="79"/>
    </location>
</feature>
<dbReference type="PROSITE" id="PS50012">
    <property type="entry name" value="RCC1_3"/>
    <property type="match status" value="2"/>
</dbReference>
<dbReference type="PANTHER" id="PTHR45622:SF70">
    <property type="entry name" value="SECRETION-REGULATING GUANINE NUCLEOTIDE EXCHANGE FACTOR"/>
    <property type="match status" value="1"/>
</dbReference>
<dbReference type="GeneID" id="5715832"/>
<dbReference type="OrthoDB" id="297375at2759"/>
<accession>A0A2K3CXR5</accession>
<dbReference type="AlphaFoldDB" id="A0A2K3CXR5"/>
<evidence type="ECO:0000256" key="3">
    <source>
        <dbReference type="SAM" id="MobiDB-lite"/>
    </source>
</evidence>
<dbReference type="PRINTS" id="PR00633">
    <property type="entry name" value="RCCNDNSATION"/>
</dbReference>
<dbReference type="EMBL" id="CM008975">
    <property type="protein sequence ID" value="PNW73063.1"/>
    <property type="molecule type" value="Genomic_DNA"/>
</dbReference>
<name>A0A2K3CXR5_CHLRE</name>
<evidence type="ECO:0000313" key="4">
    <source>
        <dbReference type="EMBL" id="PNW73063.1"/>
    </source>
</evidence>
<dbReference type="Gene3D" id="2.130.10.30">
    <property type="entry name" value="Regulator of chromosome condensation 1/beta-lactamase-inhibitor protein II"/>
    <property type="match status" value="3"/>
</dbReference>
<dbReference type="InterPro" id="IPR009091">
    <property type="entry name" value="RCC1/BLIP-II"/>
</dbReference>
<dbReference type="OMA" id="WACGENK"/>
<proteinExistence type="predicted"/>
<organism evidence="4 5">
    <name type="scientific">Chlamydomonas reinhardtii</name>
    <name type="common">Chlamydomonas smithii</name>
    <dbReference type="NCBI Taxonomy" id="3055"/>
    <lineage>
        <taxon>Eukaryota</taxon>
        <taxon>Viridiplantae</taxon>
        <taxon>Chlorophyta</taxon>
        <taxon>core chlorophytes</taxon>
        <taxon>Chlorophyceae</taxon>
        <taxon>CS clade</taxon>
        <taxon>Chlamydomonadales</taxon>
        <taxon>Chlamydomonadaceae</taxon>
        <taxon>Chlamydomonas</taxon>
    </lineage>
</organism>
<dbReference type="SUPFAM" id="SSF50985">
    <property type="entry name" value="RCC1/BLIP-II"/>
    <property type="match status" value="1"/>
</dbReference>
<dbReference type="GO" id="GO:0007346">
    <property type="term" value="P:regulation of mitotic cell cycle"/>
    <property type="evidence" value="ECO:0000318"/>
    <property type="project" value="GO_Central"/>
</dbReference>
<protein>
    <submittedName>
        <fullName evidence="4">Uncharacterized protein</fullName>
    </submittedName>
</protein>
<dbReference type="ExpressionAtlas" id="A0A2K3CXR5">
    <property type="expression patterns" value="baseline"/>
</dbReference>
<evidence type="ECO:0000256" key="1">
    <source>
        <dbReference type="ARBA" id="ARBA00022737"/>
    </source>
</evidence>
<keyword evidence="1" id="KW-0677">Repeat</keyword>
<evidence type="ECO:0000256" key="2">
    <source>
        <dbReference type="PROSITE-ProRule" id="PRU00235"/>
    </source>
</evidence>
<feature type="compositionally biased region" description="Low complexity" evidence="3">
    <location>
        <begin position="195"/>
        <end position="206"/>
    </location>
</feature>
<dbReference type="Gramene" id="PNW73063">
    <property type="protein sequence ID" value="PNW73063"/>
    <property type="gene ID" value="CHLRE_14g617350v5"/>
</dbReference>
<dbReference type="InParanoid" id="A0A2K3CXR5"/>
<evidence type="ECO:0000313" key="5">
    <source>
        <dbReference type="Proteomes" id="UP000006906"/>
    </source>
</evidence>
<dbReference type="KEGG" id="cre:CHLRE_14g617350v5"/>
<feature type="compositionally biased region" description="Low complexity" evidence="3">
    <location>
        <begin position="222"/>
        <end position="233"/>
    </location>
</feature>
<feature type="compositionally biased region" description="Gly residues" evidence="3">
    <location>
        <begin position="207"/>
        <end position="221"/>
    </location>
</feature>
<dbReference type="GO" id="GO:0005737">
    <property type="term" value="C:cytoplasm"/>
    <property type="evidence" value="ECO:0000318"/>
    <property type="project" value="GO_Central"/>
</dbReference>
<reference evidence="4 5" key="1">
    <citation type="journal article" date="2007" name="Science">
        <title>The Chlamydomonas genome reveals the evolution of key animal and plant functions.</title>
        <authorList>
            <person name="Merchant S.S."/>
            <person name="Prochnik S.E."/>
            <person name="Vallon O."/>
            <person name="Harris E.H."/>
            <person name="Karpowicz S.J."/>
            <person name="Witman G.B."/>
            <person name="Terry A."/>
            <person name="Salamov A."/>
            <person name="Fritz-Laylin L.K."/>
            <person name="Marechal-Drouard L."/>
            <person name="Marshall W.F."/>
            <person name="Qu L.H."/>
            <person name="Nelson D.R."/>
            <person name="Sanderfoot A.A."/>
            <person name="Spalding M.H."/>
            <person name="Kapitonov V.V."/>
            <person name="Ren Q."/>
            <person name="Ferris P."/>
            <person name="Lindquist E."/>
            <person name="Shapiro H."/>
            <person name="Lucas S.M."/>
            <person name="Grimwood J."/>
            <person name="Schmutz J."/>
            <person name="Cardol P."/>
            <person name="Cerutti H."/>
            <person name="Chanfreau G."/>
            <person name="Chen C.L."/>
            <person name="Cognat V."/>
            <person name="Croft M.T."/>
            <person name="Dent R."/>
            <person name="Dutcher S."/>
            <person name="Fernandez E."/>
            <person name="Fukuzawa H."/>
            <person name="Gonzalez-Ballester D."/>
            <person name="Gonzalez-Halphen D."/>
            <person name="Hallmann A."/>
            <person name="Hanikenne M."/>
            <person name="Hippler M."/>
            <person name="Inwood W."/>
            <person name="Jabbari K."/>
            <person name="Kalanon M."/>
            <person name="Kuras R."/>
            <person name="Lefebvre P.A."/>
            <person name="Lemaire S.D."/>
            <person name="Lobanov A.V."/>
            <person name="Lohr M."/>
            <person name="Manuell A."/>
            <person name="Meier I."/>
            <person name="Mets L."/>
            <person name="Mittag M."/>
            <person name="Mittelmeier T."/>
            <person name="Moroney J.V."/>
            <person name="Moseley J."/>
            <person name="Napoli C."/>
            <person name="Nedelcu A.M."/>
            <person name="Niyogi K."/>
            <person name="Novoselov S.V."/>
            <person name="Paulsen I.T."/>
            <person name="Pazour G."/>
            <person name="Purton S."/>
            <person name="Ral J.P."/>
            <person name="Riano-Pachon D.M."/>
            <person name="Riekhof W."/>
            <person name="Rymarquis L."/>
            <person name="Schroda M."/>
            <person name="Stern D."/>
            <person name="Umen J."/>
            <person name="Willows R."/>
            <person name="Wilson N."/>
            <person name="Zimmer S.L."/>
            <person name="Allmer J."/>
            <person name="Balk J."/>
            <person name="Bisova K."/>
            <person name="Chen C.J."/>
            <person name="Elias M."/>
            <person name="Gendler K."/>
            <person name="Hauser C."/>
            <person name="Lamb M.R."/>
            <person name="Ledford H."/>
            <person name="Long J.C."/>
            <person name="Minagawa J."/>
            <person name="Page M.D."/>
            <person name="Pan J."/>
            <person name="Pootakham W."/>
            <person name="Roje S."/>
            <person name="Rose A."/>
            <person name="Stahlberg E."/>
            <person name="Terauchi A.M."/>
            <person name="Yang P."/>
            <person name="Ball S."/>
            <person name="Bowler C."/>
            <person name="Dieckmann C.L."/>
            <person name="Gladyshev V.N."/>
            <person name="Green P."/>
            <person name="Jorgensen R."/>
            <person name="Mayfield S."/>
            <person name="Mueller-Roeber B."/>
            <person name="Rajamani S."/>
            <person name="Sayre R.T."/>
            <person name="Brokstein P."/>
            <person name="Dubchak I."/>
            <person name="Goodstein D."/>
            <person name="Hornick L."/>
            <person name="Huang Y.W."/>
            <person name="Jhaveri J."/>
            <person name="Luo Y."/>
            <person name="Martinez D."/>
            <person name="Ngau W.C."/>
            <person name="Otillar B."/>
            <person name="Poliakov A."/>
            <person name="Porter A."/>
            <person name="Szajkowski L."/>
            <person name="Werner G."/>
            <person name="Zhou K."/>
            <person name="Grigoriev I.V."/>
            <person name="Rokhsar D.S."/>
            <person name="Grossman A.R."/>
        </authorList>
    </citation>
    <scope>NUCLEOTIDE SEQUENCE [LARGE SCALE GENOMIC DNA]</scope>
    <source>
        <strain evidence="5">CC-503</strain>
    </source>
</reference>
<dbReference type="InterPro" id="IPR000408">
    <property type="entry name" value="Reg_chr_condens"/>
</dbReference>